<evidence type="ECO:0000259" key="9">
    <source>
        <dbReference type="PROSITE" id="PS50893"/>
    </source>
</evidence>
<evidence type="ECO:0000256" key="5">
    <source>
        <dbReference type="ARBA" id="ARBA00022840"/>
    </source>
</evidence>
<organism evidence="11 12">
    <name type="scientific">Collybiopsis confluens</name>
    <dbReference type="NCBI Taxonomy" id="2823264"/>
    <lineage>
        <taxon>Eukaryota</taxon>
        <taxon>Fungi</taxon>
        <taxon>Dikarya</taxon>
        <taxon>Basidiomycota</taxon>
        <taxon>Agaricomycotina</taxon>
        <taxon>Agaricomycetes</taxon>
        <taxon>Agaricomycetidae</taxon>
        <taxon>Agaricales</taxon>
        <taxon>Marasmiineae</taxon>
        <taxon>Omphalotaceae</taxon>
        <taxon>Collybiopsis</taxon>
    </lineage>
</organism>
<dbReference type="Pfam" id="PF00005">
    <property type="entry name" value="ABC_tran"/>
    <property type="match status" value="1"/>
</dbReference>
<dbReference type="EMBL" id="JAACJN010000023">
    <property type="protein sequence ID" value="KAF5389325.1"/>
    <property type="molecule type" value="Genomic_DNA"/>
</dbReference>
<comment type="caution">
    <text evidence="11">The sequence shown here is derived from an EMBL/GenBank/DDBJ whole genome shotgun (WGS) entry which is preliminary data.</text>
</comment>
<evidence type="ECO:0000256" key="4">
    <source>
        <dbReference type="ARBA" id="ARBA00022741"/>
    </source>
</evidence>
<reference evidence="11 12" key="1">
    <citation type="journal article" date="2020" name="ISME J.">
        <title>Uncovering the hidden diversity of litter-decomposition mechanisms in mushroom-forming fungi.</title>
        <authorList>
            <person name="Floudas D."/>
            <person name="Bentzer J."/>
            <person name="Ahren D."/>
            <person name="Johansson T."/>
            <person name="Persson P."/>
            <person name="Tunlid A."/>
        </authorList>
    </citation>
    <scope>NUCLEOTIDE SEQUENCE [LARGE SCALE GENOMIC DNA]</scope>
    <source>
        <strain evidence="11 12">CBS 406.79</strain>
    </source>
</reference>
<feature type="domain" description="ABC transmembrane type-1" evidence="10">
    <location>
        <begin position="378"/>
        <end position="506"/>
    </location>
</feature>
<feature type="transmembrane region" description="Helical" evidence="8">
    <location>
        <begin position="121"/>
        <end position="140"/>
    </location>
</feature>
<dbReference type="SUPFAM" id="SSF52540">
    <property type="entry name" value="P-loop containing nucleoside triphosphate hydrolases"/>
    <property type="match status" value="1"/>
</dbReference>
<dbReference type="OrthoDB" id="3239511at2759"/>
<dbReference type="InterPro" id="IPR017871">
    <property type="entry name" value="ABC_transporter-like_CS"/>
</dbReference>
<keyword evidence="3" id="KW-0677">Repeat</keyword>
<dbReference type="PANTHER" id="PTHR24223">
    <property type="entry name" value="ATP-BINDING CASSETTE SUB-FAMILY C"/>
    <property type="match status" value="1"/>
</dbReference>
<dbReference type="PROSITE" id="PS00211">
    <property type="entry name" value="ABC_TRANSPORTER_1"/>
    <property type="match status" value="1"/>
</dbReference>
<keyword evidence="12" id="KW-1185">Reference proteome</keyword>
<sequence>MPRPLEPDYVVKRYLISLIHSKPYFLPSVMLYSSELEFVTVWLIGGITGAISAVGFLLASALYYARKTRLGKARVSPKIYAPIHKNPVFKYRALRVLTCSAFLALTLVSFVRAQSTHPRQVAVASASIVYITCLSVLSAVPSPALSAMANRHANALLLSLFSVYAYRDIWPLFTFDKRSMDIDEGQILWLKVAALGIAAIAIPFACPNQAYPATMDQLNAETNPEEHASLLSLFTHSYLDSFIFRICYAKPLFTADELPPLAKADHSDMVMPRILSILDPPSGVKPDLFWGVVRAYRKSICTLACLNMLQFASSFIAPIGIKQILSYLENNNDCEAVGGRNNKQISGVLNQLLLQHALKIRVESGHHSGQNREKSIFTGRLNNLAASDASELTGISDHWISFLCFPLELALCLWFLYAILGWSAIIGLAFMLLFLPVPGYTTRILRGIQVAKKHKTDARVQIVTDTLGILRTAKLSGWVARLESEIALLREEELSYAKKNQIYSVLNTHMKQNNIIFGSEFDEERYNMVLYQCALFKDLGLFEAGDMTEVGEKGSTLSGGQKARVTLARAVYSSAQTVLLDDPFSALDVRTAKWVVEKCLKGPLVQGRTVLLVTHNIALTSSVAQNVLAIALDGRIIQGTVAEAFSQNSILTARLAEDEMRLNSSEQTEVSMNFTHREIVKPYHGGGLVLAEEMDVGHVGWKACSRPFTSVVRTAPNALPRWLDTTPISRIITRATADMRNIDESFAFGVWRLTEATTSMVVKLGSILVFAPKFILPGIIIALLGGSIGQIYLTVQLPMRRLSSANKVPILGTFMATVADLISIRAYGAEEMFIQESKIRIDAWFRASLPVSSLDRWMAVRADVLAGLFTAGLATYLVYGNETISPANTGFSMNMAVGFTSLILTWVRLFNAVELEANSLERIQNYLDIEHEEEGSAEGKPPAYWPSNGSLRVENLRAKYSDVYYHVMIMVQGSGSDYHALISVTKHFPTPIPCLLISMKGGDYATLDELLDGDVRTVYHPKSGKATTIQHFEDFMASRTKEDTSPRPPNEKPWLPFQTRLDFEIAALALECSMNRRQTNTLIELFQCAQQGKDRCTVQGYDELQKTWDLAAEKTTQFVTETIEVPYRDKTETFEVSYRPMWNWIEELVNDRRVVSKMEWHARRLYQYDKGTNVWNCFIDEPWTANRWWNIQDHLPNDGVPLCIIFYADKSKLSSFGTAKGYPVIARLANLPIEIRNGAGLGGGRVVGWHPIVREESDRSGKTDFVDFKCIVWHESTTKILLSIIELAKTGYRAICGDDILRRMYPLVFLKSADYEEQCVMCLIRGFGGLCPCPRCLIPKDELGAGTMGVLRTAQHALEILSQAEAATTKAEKEEVIKPFGMRPVFNVFFKLPLSDPYSAVSFDNLHFKFGGVWGDHIFPLLKTHIKNLPDGRAQSMKVDRCFQKFPRWSNIFLFAAYDALKIATDIAGYQLLQVLRSYLVVDMYSELHHQTAETIVAGSEIEKNWDFPKLHYYTHLFDDIEDKGILKGMSTMQNEKMHGPIRRIYLNRTNFKDIGDQITRIEHQSIVSGLIQGHLDLLDSIGRSDSEEDEDDVEDEDATCNNHFALGSGLKDITISELESQTSGIVLPDQRYFTFTSHDKITPYQYLKVCYESLDTWNIETDLLRCNPSFRGEPRHDFVIFNSVDGPIFAELHYLFTCMVGEKTYPLAFVQPYKSISNRRRLQSDKDLGILRLQKESKTEFISVRSIIRGAVVIKDANEGLVWDVLDGDMFLRVVRDFPGYTSD</sequence>
<feature type="transmembrane region" description="Helical" evidence="8">
    <location>
        <begin position="807"/>
        <end position="828"/>
    </location>
</feature>
<feature type="transmembrane region" description="Helical" evidence="8">
    <location>
        <begin position="93"/>
        <end position="115"/>
    </location>
</feature>
<evidence type="ECO:0000256" key="8">
    <source>
        <dbReference type="SAM" id="Phobius"/>
    </source>
</evidence>
<dbReference type="GO" id="GO:0140359">
    <property type="term" value="F:ABC-type transporter activity"/>
    <property type="evidence" value="ECO:0007669"/>
    <property type="project" value="InterPro"/>
</dbReference>
<proteinExistence type="predicted"/>
<protein>
    <submittedName>
        <fullName evidence="11">Uncharacterized protein</fullName>
    </submittedName>
</protein>
<evidence type="ECO:0000313" key="12">
    <source>
        <dbReference type="Proteomes" id="UP000518752"/>
    </source>
</evidence>
<feature type="transmembrane region" description="Helical" evidence="8">
    <location>
        <begin position="39"/>
        <end position="64"/>
    </location>
</feature>
<feature type="transmembrane region" description="Helical" evidence="8">
    <location>
        <begin position="858"/>
        <end position="879"/>
    </location>
</feature>
<dbReference type="PROSITE" id="PS50893">
    <property type="entry name" value="ABC_TRANSPORTER_2"/>
    <property type="match status" value="1"/>
</dbReference>
<dbReference type="CDD" id="cd18604">
    <property type="entry name" value="ABC_6TM_VMR1_D2_like"/>
    <property type="match status" value="1"/>
</dbReference>
<dbReference type="InterPro" id="IPR027417">
    <property type="entry name" value="P-loop_NTPase"/>
</dbReference>
<keyword evidence="5" id="KW-0067">ATP-binding</keyword>
<dbReference type="InterPro" id="IPR003439">
    <property type="entry name" value="ABC_transporter-like_ATP-bd"/>
</dbReference>
<dbReference type="Gene3D" id="1.20.1560.10">
    <property type="entry name" value="ABC transporter type 1, transmembrane domain"/>
    <property type="match status" value="2"/>
</dbReference>
<feature type="transmembrane region" description="Helical" evidence="8">
    <location>
        <begin position="152"/>
        <end position="167"/>
    </location>
</feature>
<dbReference type="PROSITE" id="PS50929">
    <property type="entry name" value="ABC_TM1F"/>
    <property type="match status" value="2"/>
</dbReference>
<dbReference type="PANTHER" id="PTHR24223:SF353">
    <property type="entry name" value="ABC TRANSPORTER ATP-BINDING PROTEIN_PERMEASE VMR1-RELATED"/>
    <property type="match status" value="1"/>
</dbReference>
<dbReference type="InterPro" id="IPR036640">
    <property type="entry name" value="ABC1_TM_sf"/>
</dbReference>
<feature type="transmembrane region" description="Helical" evidence="8">
    <location>
        <begin position="774"/>
        <end position="795"/>
    </location>
</feature>
<keyword evidence="1" id="KW-0813">Transport</keyword>
<accession>A0A8H5HU76</accession>
<name>A0A8H5HU76_9AGAR</name>
<dbReference type="Gene3D" id="3.40.50.300">
    <property type="entry name" value="P-loop containing nucleotide triphosphate hydrolases"/>
    <property type="match status" value="1"/>
</dbReference>
<feature type="domain" description="ABC transporter" evidence="9">
    <location>
        <begin position="428"/>
        <end position="657"/>
    </location>
</feature>
<dbReference type="InterPro" id="IPR050173">
    <property type="entry name" value="ABC_transporter_C-like"/>
</dbReference>
<dbReference type="GO" id="GO:0016887">
    <property type="term" value="F:ATP hydrolysis activity"/>
    <property type="evidence" value="ECO:0007669"/>
    <property type="project" value="InterPro"/>
</dbReference>
<dbReference type="Proteomes" id="UP000518752">
    <property type="component" value="Unassembled WGS sequence"/>
</dbReference>
<evidence type="ECO:0000259" key="10">
    <source>
        <dbReference type="PROSITE" id="PS50929"/>
    </source>
</evidence>
<feature type="transmembrane region" description="Helical" evidence="8">
    <location>
        <begin position="411"/>
        <end position="435"/>
    </location>
</feature>
<keyword evidence="2 8" id="KW-0812">Transmembrane</keyword>
<feature type="transmembrane region" description="Helical" evidence="8">
    <location>
        <begin position="891"/>
        <end position="910"/>
    </location>
</feature>
<evidence type="ECO:0000256" key="6">
    <source>
        <dbReference type="ARBA" id="ARBA00022989"/>
    </source>
</evidence>
<feature type="transmembrane region" description="Helical" evidence="8">
    <location>
        <begin position="187"/>
        <end position="206"/>
    </location>
</feature>
<feature type="domain" description="ABC transmembrane type-1" evidence="10">
    <location>
        <begin position="720"/>
        <end position="915"/>
    </location>
</feature>
<gene>
    <name evidence="11" type="ORF">D9757_003457</name>
</gene>
<evidence type="ECO:0000256" key="3">
    <source>
        <dbReference type="ARBA" id="ARBA00022737"/>
    </source>
</evidence>
<dbReference type="GO" id="GO:0016020">
    <property type="term" value="C:membrane"/>
    <property type="evidence" value="ECO:0007669"/>
    <property type="project" value="InterPro"/>
</dbReference>
<keyword evidence="6 8" id="KW-1133">Transmembrane helix</keyword>
<evidence type="ECO:0000256" key="2">
    <source>
        <dbReference type="ARBA" id="ARBA00022692"/>
    </source>
</evidence>
<evidence type="ECO:0000313" key="11">
    <source>
        <dbReference type="EMBL" id="KAF5389325.1"/>
    </source>
</evidence>
<dbReference type="InterPro" id="IPR041078">
    <property type="entry name" value="Plavaka"/>
</dbReference>
<evidence type="ECO:0000256" key="7">
    <source>
        <dbReference type="ARBA" id="ARBA00023136"/>
    </source>
</evidence>
<dbReference type="SUPFAM" id="SSF90123">
    <property type="entry name" value="ABC transporter transmembrane region"/>
    <property type="match status" value="2"/>
</dbReference>
<keyword evidence="7 8" id="KW-0472">Membrane</keyword>
<dbReference type="InterPro" id="IPR011527">
    <property type="entry name" value="ABC1_TM_dom"/>
</dbReference>
<dbReference type="Pfam" id="PF18759">
    <property type="entry name" value="Plavaka"/>
    <property type="match status" value="1"/>
</dbReference>
<keyword evidence="4" id="KW-0547">Nucleotide-binding</keyword>
<dbReference type="Pfam" id="PF00664">
    <property type="entry name" value="ABC_membrane"/>
    <property type="match status" value="2"/>
</dbReference>
<evidence type="ECO:0000256" key="1">
    <source>
        <dbReference type="ARBA" id="ARBA00022448"/>
    </source>
</evidence>
<dbReference type="GO" id="GO:0005524">
    <property type="term" value="F:ATP binding"/>
    <property type="evidence" value="ECO:0007669"/>
    <property type="project" value="UniProtKB-KW"/>
</dbReference>